<protein>
    <recommendedName>
        <fullName evidence="2">Reverse transcriptase domain-containing protein</fullName>
    </recommendedName>
</protein>
<proteinExistence type="predicted"/>
<name>A0A6L2LRZ8_TANCI</name>
<dbReference type="AlphaFoldDB" id="A0A6L2LRZ8"/>
<accession>A0A6L2LRZ8</accession>
<evidence type="ECO:0008006" key="2">
    <source>
        <dbReference type="Google" id="ProtNLM"/>
    </source>
</evidence>
<comment type="caution">
    <text evidence="1">The sequence shown here is derived from an EMBL/GenBank/DDBJ whole genome shotgun (WGS) entry which is preliminary data.</text>
</comment>
<gene>
    <name evidence="1" type="ORF">Tci_034883</name>
</gene>
<reference evidence="1" key="1">
    <citation type="journal article" date="2019" name="Sci. Rep.">
        <title>Draft genome of Tanacetum cinerariifolium, the natural source of mosquito coil.</title>
        <authorList>
            <person name="Yamashiro T."/>
            <person name="Shiraishi A."/>
            <person name="Satake H."/>
            <person name="Nakayama K."/>
        </authorList>
    </citation>
    <scope>NUCLEOTIDE SEQUENCE</scope>
</reference>
<organism evidence="1">
    <name type="scientific">Tanacetum cinerariifolium</name>
    <name type="common">Dalmatian daisy</name>
    <name type="synonym">Chrysanthemum cinerariifolium</name>
    <dbReference type="NCBI Taxonomy" id="118510"/>
    <lineage>
        <taxon>Eukaryota</taxon>
        <taxon>Viridiplantae</taxon>
        <taxon>Streptophyta</taxon>
        <taxon>Embryophyta</taxon>
        <taxon>Tracheophyta</taxon>
        <taxon>Spermatophyta</taxon>
        <taxon>Magnoliopsida</taxon>
        <taxon>eudicotyledons</taxon>
        <taxon>Gunneridae</taxon>
        <taxon>Pentapetalae</taxon>
        <taxon>asterids</taxon>
        <taxon>campanulids</taxon>
        <taxon>Asterales</taxon>
        <taxon>Asteraceae</taxon>
        <taxon>Asteroideae</taxon>
        <taxon>Anthemideae</taxon>
        <taxon>Anthemidinae</taxon>
        <taxon>Tanacetum</taxon>
    </lineage>
</organism>
<dbReference type="EMBL" id="BKCJ010004755">
    <property type="protein sequence ID" value="GEU62905.1"/>
    <property type="molecule type" value="Genomic_DNA"/>
</dbReference>
<sequence>MIDDEEVLQAREKFMKAIQNFLQKFSRYSFGVMPKVLLIAWERFSEIKHAFIDKQYQPKEIQELMCKLLKDVRNINEELAEYINSLSWNHPTFYNNDLLMQSQPTYQLKNLKPCPILSEYEVTSDDESECDVPDKDESSPIFTTFSNPLFDCNDDFTSSDDESLSNEDVPMENFKVYSNPLFDDEEINSNKIDPHYFNAESDLIESLSNRDTLFDSYPMFDYLEEFSGELIPTSIINEERIKRKHKEYISLMEKLLTINSFPRPLENFHANTIIETLPTSPIPVDDSDFLREEIDIFTITDDLMPPGIESDNYDSKGDIHFLEELLGNDSIPLPKNESSNFDHHDDSSFPCPPPEPPDVEIFFEFDSRELIPAVMNNIDELNEDEYLDPGRGVKTPFLTLASPLRASGISSGWNFYNGAVLLVEIRVRDPKKHNDSEIYTSINEKEAQDVGKTDCHAGMCELTNDPTARFQDEEKDLE</sequence>
<evidence type="ECO:0000313" key="1">
    <source>
        <dbReference type="EMBL" id="GEU62905.1"/>
    </source>
</evidence>